<evidence type="ECO:0000256" key="2">
    <source>
        <dbReference type="ARBA" id="ARBA00022722"/>
    </source>
</evidence>
<dbReference type="Proteomes" id="UP000535937">
    <property type="component" value="Unassembled WGS sequence"/>
</dbReference>
<proteinExistence type="inferred from homology"/>
<evidence type="ECO:0000256" key="3">
    <source>
        <dbReference type="ARBA" id="ARBA00022759"/>
    </source>
</evidence>
<dbReference type="Pfam" id="PF03755">
    <property type="entry name" value="YicC-like_N"/>
    <property type="match status" value="1"/>
</dbReference>
<dbReference type="PANTHER" id="PTHR30636">
    <property type="entry name" value="UPF0701 PROTEIN YICC"/>
    <property type="match status" value="1"/>
</dbReference>
<comment type="similarity">
    <text evidence="5">Belongs to the YicC/YloC family.</text>
</comment>
<keyword evidence="4" id="KW-0378">Hydrolase</keyword>
<dbReference type="NCBIfam" id="TIGR00255">
    <property type="entry name" value="YicC/YloC family endoribonuclease"/>
    <property type="match status" value="1"/>
</dbReference>
<evidence type="ECO:0000259" key="8">
    <source>
        <dbReference type="Pfam" id="PF08340"/>
    </source>
</evidence>
<dbReference type="Pfam" id="PF08340">
    <property type="entry name" value="YicC-like_C"/>
    <property type="match status" value="1"/>
</dbReference>
<evidence type="ECO:0000256" key="1">
    <source>
        <dbReference type="ARBA" id="ARBA00001968"/>
    </source>
</evidence>
<organism evidence="9 10">
    <name type="scientific">Microbulbifer rhizosphaerae</name>
    <dbReference type="NCBI Taxonomy" id="1562603"/>
    <lineage>
        <taxon>Bacteria</taxon>
        <taxon>Pseudomonadati</taxon>
        <taxon>Pseudomonadota</taxon>
        <taxon>Gammaproteobacteria</taxon>
        <taxon>Cellvibrionales</taxon>
        <taxon>Microbulbiferaceae</taxon>
        <taxon>Microbulbifer</taxon>
    </lineage>
</organism>
<sequence length="297" mass="33553">MASNKVHNDCVRSMTAFGRAEAPYATGTATWELRSVNHRYLEPLFRQPETARPLESQLREKLRKQLARGKVELTLSLKATGSESASLEVNRELIRALAQAADSVAAELPNTAPLNPLELLQWPGAIAELQTDAEQQAQAILAAFDEALCQLNANREREGAELRKFIETRLQRVEEQVARVRELLPQILQAQREKLRGRLEELLAELDRDRLEQEMVFLAQKADVDEELDRLDAHVAETRRVLKGGGPIGRRLDFLMQEFNREANTLSSKSAVTDTTQAAVELKVLIEQMREQVQNIE</sequence>
<keyword evidence="3" id="KW-0255">Endonuclease</keyword>
<accession>A0A7W4WCK5</accession>
<comment type="caution">
    <text evidence="9">The sequence shown here is derived from an EMBL/GenBank/DDBJ whole genome shotgun (WGS) entry which is preliminary data.</text>
</comment>
<evidence type="ECO:0000259" key="7">
    <source>
        <dbReference type="Pfam" id="PF03755"/>
    </source>
</evidence>
<evidence type="ECO:0000256" key="5">
    <source>
        <dbReference type="ARBA" id="ARBA00035648"/>
    </source>
</evidence>
<keyword evidence="6" id="KW-0175">Coiled coil</keyword>
<dbReference type="EMBL" id="JACHWZ010000010">
    <property type="protein sequence ID" value="MBB3061629.1"/>
    <property type="molecule type" value="Genomic_DNA"/>
</dbReference>
<dbReference type="InterPro" id="IPR013527">
    <property type="entry name" value="YicC-like_N"/>
</dbReference>
<dbReference type="PANTHER" id="PTHR30636:SF3">
    <property type="entry name" value="UPF0701 PROTEIN YICC"/>
    <property type="match status" value="1"/>
</dbReference>
<dbReference type="InterPro" id="IPR013551">
    <property type="entry name" value="YicC-like_C"/>
</dbReference>
<reference evidence="9 10" key="1">
    <citation type="submission" date="2020-08" db="EMBL/GenBank/DDBJ databases">
        <title>Genomic Encyclopedia of Type Strains, Phase III (KMG-III): the genomes of soil and plant-associated and newly described type strains.</title>
        <authorList>
            <person name="Whitman W."/>
        </authorList>
    </citation>
    <scope>NUCLEOTIDE SEQUENCE [LARGE SCALE GENOMIC DNA]</scope>
    <source>
        <strain evidence="9 10">CECT 8799</strain>
    </source>
</reference>
<gene>
    <name evidence="9" type="ORF">FHS09_002467</name>
</gene>
<comment type="cofactor">
    <cofactor evidence="1">
        <name>a divalent metal cation</name>
        <dbReference type="ChEBI" id="CHEBI:60240"/>
    </cofactor>
</comment>
<dbReference type="RefSeq" id="WP_183460220.1">
    <property type="nucleotide sequence ID" value="NZ_JACHWZ010000010.1"/>
</dbReference>
<protein>
    <submittedName>
        <fullName evidence="9">Uncharacterized protein (TIGR00255 family)</fullName>
    </submittedName>
</protein>
<dbReference type="GO" id="GO:0004521">
    <property type="term" value="F:RNA endonuclease activity"/>
    <property type="evidence" value="ECO:0007669"/>
    <property type="project" value="InterPro"/>
</dbReference>
<evidence type="ECO:0000256" key="6">
    <source>
        <dbReference type="SAM" id="Coils"/>
    </source>
</evidence>
<feature type="domain" description="Endoribonuclease YicC-like N-terminal" evidence="7">
    <location>
        <begin position="11"/>
        <end position="163"/>
    </location>
</feature>
<dbReference type="GO" id="GO:0016787">
    <property type="term" value="F:hydrolase activity"/>
    <property type="evidence" value="ECO:0007669"/>
    <property type="project" value="UniProtKB-KW"/>
</dbReference>
<evidence type="ECO:0000256" key="4">
    <source>
        <dbReference type="ARBA" id="ARBA00022801"/>
    </source>
</evidence>
<evidence type="ECO:0000313" key="10">
    <source>
        <dbReference type="Proteomes" id="UP000535937"/>
    </source>
</evidence>
<dbReference type="AlphaFoldDB" id="A0A7W4WCK5"/>
<feature type="domain" description="Endoribonuclease YicC-like C-terminal" evidence="8">
    <location>
        <begin position="181"/>
        <end position="297"/>
    </location>
</feature>
<name>A0A7W4WCK5_9GAMM</name>
<keyword evidence="10" id="KW-1185">Reference proteome</keyword>
<feature type="coiled-coil region" evidence="6">
    <location>
        <begin position="163"/>
        <end position="212"/>
    </location>
</feature>
<evidence type="ECO:0000313" key="9">
    <source>
        <dbReference type="EMBL" id="MBB3061629.1"/>
    </source>
</evidence>
<dbReference type="InterPro" id="IPR005229">
    <property type="entry name" value="YicC/YloC-like"/>
</dbReference>
<keyword evidence="2" id="KW-0540">Nuclease</keyword>